<protein>
    <submittedName>
        <fullName evidence="2">Putative surface protein bspA-like</fullName>
    </submittedName>
</protein>
<dbReference type="AlphaFoldDB" id="A0A226EDL4"/>
<dbReference type="Proteomes" id="UP000198287">
    <property type="component" value="Unassembled WGS sequence"/>
</dbReference>
<dbReference type="SUPFAM" id="SSF52047">
    <property type="entry name" value="RNI-like"/>
    <property type="match status" value="1"/>
</dbReference>
<evidence type="ECO:0000256" key="1">
    <source>
        <dbReference type="SAM" id="MobiDB-lite"/>
    </source>
</evidence>
<name>A0A226EDL4_FOLCA</name>
<proteinExistence type="predicted"/>
<dbReference type="PANTHER" id="PTHR37917:SF9">
    <property type="entry name" value="RHOPTRY PROTEIN"/>
    <property type="match status" value="1"/>
</dbReference>
<feature type="region of interest" description="Disordered" evidence="1">
    <location>
        <begin position="1"/>
        <end position="46"/>
    </location>
</feature>
<gene>
    <name evidence="2" type="ORF">Fcan01_11644</name>
</gene>
<organism evidence="2 3">
    <name type="scientific">Folsomia candida</name>
    <name type="common">Springtail</name>
    <dbReference type="NCBI Taxonomy" id="158441"/>
    <lineage>
        <taxon>Eukaryota</taxon>
        <taxon>Metazoa</taxon>
        <taxon>Ecdysozoa</taxon>
        <taxon>Arthropoda</taxon>
        <taxon>Hexapoda</taxon>
        <taxon>Collembola</taxon>
        <taxon>Entomobryomorpha</taxon>
        <taxon>Isotomoidea</taxon>
        <taxon>Isotomidae</taxon>
        <taxon>Proisotominae</taxon>
        <taxon>Folsomia</taxon>
    </lineage>
</organism>
<keyword evidence="3" id="KW-1185">Reference proteome</keyword>
<feature type="compositionally biased region" description="Low complexity" evidence="1">
    <location>
        <begin position="35"/>
        <end position="46"/>
    </location>
</feature>
<accession>A0A226EDL4</accession>
<dbReference type="STRING" id="158441.A0A226EDL4"/>
<dbReference type="PANTHER" id="PTHR37917">
    <property type="entry name" value="PROTEIN CBG03580"/>
    <property type="match status" value="1"/>
</dbReference>
<evidence type="ECO:0000313" key="2">
    <source>
        <dbReference type="EMBL" id="OXA54891.1"/>
    </source>
</evidence>
<dbReference type="EMBL" id="LNIX01000005">
    <property type="protein sequence ID" value="OXA54891.1"/>
    <property type="molecule type" value="Genomic_DNA"/>
</dbReference>
<comment type="caution">
    <text evidence="2">The sequence shown here is derived from an EMBL/GenBank/DDBJ whole genome shotgun (WGS) entry which is preliminary data.</text>
</comment>
<evidence type="ECO:0000313" key="3">
    <source>
        <dbReference type="Proteomes" id="UP000198287"/>
    </source>
</evidence>
<reference evidence="2 3" key="1">
    <citation type="submission" date="2015-12" db="EMBL/GenBank/DDBJ databases">
        <title>The genome of Folsomia candida.</title>
        <authorList>
            <person name="Faddeeva A."/>
            <person name="Derks M.F."/>
            <person name="Anvar Y."/>
            <person name="Smit S."/>
            <person name="Van Straalen N."/>
            <person name="Roelofs D."/>
        </authorList>
    </citation>
    <scope>NUCLEOTIDE SEQUENCE [LARGE SCALE GENOMIC DNA]</scope>
    <source>
        <strain evidence="2 3">VU population</strain>
        <tissue evidence="2">Whole body</tissue>
    </source>
</reference>
<feature type="compositionally biased region" description="Acidic residues" evidence="1">
    <location>
        <begin position="16"/>
        <end position="28"/>
    </location>
</feature>
<sequence>MSEDEWWLPSDSSYTSDDETSDLDEEAGDVDRDINGGNVDVNGGNVDVNGGNVDVNGGNVDVNGGNVDVNGENVDVNGENVDVNGENVDVNGENVDVNGENVDVNGENVDVNGENVDVNGENVDLDRDVDVMTRALMNTVVLDAIFACFDLPDLKSTRQVCKEWNKAGVHALAIRGVITVVNLKKMWTCCDLSDAVPPEYDTNLAKRVIVMGECSCPGSLGLVDHALSENFPKFVAPIQQVVEEMVLTVDVNFFSNLPRFLDNFINLNCLSVTIDLNSRRQEVLDCTNPSVQLPSLKSFILKYTLYNVALLRRIAPIQQLILNSAPKLEFVTMPPGLNTSLENCPNIKIFEFVALKEGTINIPFEILEPIKTSLQELLLSSQLKIASGIVNLPLMPNLTTLHAPFSNVLPSFLQRDIFPNLKHLGLLLDGSWRTRNMTLGDQYPNIESLHLKGLNFLKISDKGDISRILASFPSVKKLNLELEMVKNVKLYERKILLRDVLKIFEGWKDLVRAHVEVTYAENMNVVEAVLSGIRAWRGQKSVVFHRFDVNTGSPTKINMPKPFLFLPPKQQFSRVEFHGFGKSNLVQPKNEERETILEEAIRAFAVKNELPGF</sequence>